<comment type="caution">
    <text evidence="1">The sequence shown here is derived from an EMBL/GenBank/DDBJ whole genome shotgun (WGS) entry which is preliminary data.</text>
</comment>
<protein>
    <submittedName>
        <fullName evidence="1">Uncharacterized protein</fullName>
    </submittedName>
</protein>
<organism evidence="1 2">
    <name type="scientific">Limnoraphis robusta CS-951</name>
    <dbReference type="NCBI Taxonomy" id="1637645"/>
    <lineage>
        <taxon>Bacteria</taxon>
        <taxon>Bacillati</taxon>
        <taxon>Cyanobacteriota</taxon>
        <taxon>Cyanophyceae</taxon>
        <taxon>Oscillatoriophycideae</taxon>
        <taxon>Oscillatoriales</taxon>
        <taxon>Sirenicapillariaceae</taxon>
        <taxon>Limnoraphis</taxon>
    </lineage>
</organism>
<sequence>MNILSSIVSFLTCNSQQYEKNSSTVKEIDTTPSHSSSPVNLEEKIAQKMFSNPREFPDADKISRQNIYKPRFLPDFAGDNLNYLSSHPALRLPLDRDF</sequence>
<dbReference type="Proteomes" id="UP000033607">
    <property type="component" value="Unassembled WGS sequence"/>
</dbReference>
<dbReference type="OrthoDB" id="9931262at2"/>
<dbReference type="AlphaFoldDB" id="A0A0F5Y966"/>
<evidence type="ECO:0000313" key="2">
    <source>
        <dbReference type="Proteomes" id="UP000033607"/>
    </source>
</evidence>
<name>A0A0F5Y966_9CYAN</name>
<dbReference type="RefSeq" id="WP_046281688.1">
    <property type="nucleotide sequence ID" value="NZ_LATL02000063.1"/>
</dbReference>
<reference evidence="1" key="1">
    <citation type="submission" date="2015-06" db="EMBL/GenBank/DDBJ databases">
        <title>Draft genome assembly of filamentous brackish cyanobacterium Limnoraphis robusta strain CS-951.</title>
        <authorList>
            <person name="Willis A."/>
            <person name="Parks M."/>
            <person name="Burford M.A."/>
        </authorList>
    </citation>
    <scope>NUCLEOTIDE SEQUENCE [LARGE SCALE GENOMIC DNA]</scope>
    <source>
        <strain evidence="1">CS-951</strain>
    </source>
</reference>
<evidence type="ECO:0000313" key="1">
    <source>
        <dbReference type="EMBL" id="KKD35157.1"/>
    </source>
</evidence>
<gene>
    <name evidence="1" type="ORF">WN50_26895</name>
</gene>
<accession>A0A0F5Y966</accession>
<dbReference type="EMBL" id="LATL02000063">
    <property type="protein sequence ID" value="KKD35157.1"/>
    <property type="molecule type" value="Genomic_DNA"/>
</dbReference>
<proteinExistence type="predicted"/>